<evidence type="ECO:0000259" key="9">
    <source>
        <dbReference type="PROSITE" id="PS50850"/>
    </source>
</evidence>
<accession>A0A4P9WD57</accession>
<dbReference type="InterPro" id="IPR011701">
    <property type="entry name" value="MFS"/>
</dbReference>
<feature type="transmembrane region" description="Helical" evidence="8">
    <location>
        <begin position="178"/>
        <end position="197"/>
    </location>
</feature>
<feature type="transmembrane region" description="Helical" evidence="8">
    <location>
        <begin position="359"/>
        <end position="380"/>
    </location>
</feature>
<evidence type="ECO:0000256" key="4">
    <source>
        <dbReference type="ARBA" id="ARBA00022692"/>
    </source>
</evidence>
<name>A0A4P9WD57_9FUNG</name>
<organism evidence="10 11">
    <name type="scientific">Blyttiomyces helicus</name>
    <dbReference type="NCBI Taxonomy" id="388810"/>
    <lineage>
        <taxon>Eukaryota</taxon>
        <taxon>Fungi</taxon>
        <taxon>Fungi incertae sedis</taxon>
        <taxon>Chytridiomycota</taxon>
        <taxon>Chytridiomycota incertae sedis</taxon>
        <taxon>Chytridiomycetes</taxon>
        <taxon>Chytridiomycetes incertae sedis</taxon>
        <taxon>Blyttiomyces</taxon>
    </lineage>
</organism>
<evidence type="ECO:0000256" key="8">
    <source>
        <dbReference type="SAM" id="Phobius"/>
    </source>
</evidence>
<evidence type="ECO:0000256" key="2">
    <source>
        <dbReference type="ARBA" id="ARBA00006829"/>
    </source>
</evidence>
<dbReference type="PANTHER" id="PTHR23506:SF23">
    <property type="entry name" value="GH10249P"/>
    <property type="match status" value="1"/>
</dbReference>
<keyword evidence="3" id="KW-0813">Transport</keyword>
<dbReference type="InterPro" id="IPR036259">
    <property type="entry name" value="MFS_trans_sf"/>
</dbReference>
<evidence type="ECO:0000256" key="1">
    <source>
        <dbReference type="ARBA" id="ARBA00004141"/>
    </source>
</evidence>
<dbReference type="InterPro" id="IPR020846">
    <property type="entry name" value="MFS_dom"/>
</dbReference>
<dbReference type="SUPFAM" id="SSF103473">
    <property type="entry name" value="MFS general substrate transporter"/>
    <property type="match status" value="1"/>
</dbReference>
<protein>
    <submittedName>
        <fullName evidence="10">Major facilitator superfamily domain-containing protein</fullName>
    </submittedName>
</protein>
<dbReference type="PANTHER" id="PTHR23506">
    <property type="entry name" value="GH10249P"/>
    <property type="match status" value="1"/>
</dbReference>
<dbReference type="PROSITE" id="PS50850">
    <property type="entry name" value="MFS"/>
    <property type="match status" value="1"/>
</dbReference>
<feature type="transmembrane region" description="Helical" evidence="8">
    <location>
        <begin position="115"/>
        <end position="133"/>
    </location>
</feature>
<proteinExistence type="inferred from homology"/>
<keyword evidence="6 8" id="KW-0472">Membrane</keyword>
<reference evidence="11" key="1">
    <citation type="journal article" date="2018" name="Nat. Microbiol.">
        <title>Leveraging single-cell genomics to expand the fungal tree of life.</title>
        <authorList>
            <person name="Ahrendt S.R."/>
            <person name="Quandt C.A."/>
            <person name="Ciobanu D."/>
            <person name="Clum A."/>
            <person name="Salamov A."/>
            <person name="Andreopoulos B."/>
            <person name="Cheng J.F."/>
            <person name="Woyke T."/>
            <person name="Pelin A."/>
            <person name="Henrissat B."/>
            <person name="Reynolds N.K."/>
            <person name="Benny G.L."/>
            <person name="Smith M.E."/>
            <person name="James T.Y."/>
            <person name="Grigoriev I.V."/>
        </authorList>
    </citation>
    <scope>NUCLEOTIDE SEQUENCE [LARGE SCALE GENOMIC DNA]</scope>
</reference>
<dbReference type="GO" id="GO:0022857">
    <property type="term" value="F:transmembrane transporter activity"/>
    <property type="evidence" value="ECO:0007669"/>
    <property type="project" value="InterPro"/>
</dbReference>
<dbReference type="AlphaFoldDB" id="A0A4P9WD57"/>
<keyword evidence="5 8" id="KW-1133">Transmembrane helix</keyword>
<dbReference type="Proteomes" id="UP000269721">
    <property type="component" value="Unassembled WGS sequence"/>
</dbReference>
<feature type="transmembrane region" description="Helical" evidence="8">
    <location>
        <begin position="426"/>
        <end position="447"/>
    </location>
</feature>
<feature type="transmembrane region" description="Helical" evidence="8">
    <location>
        <begin position="83"/>
        <end position="103"/>
    </location>
</feature>
<comment type="subcellular location">
    <subcellularLocation>
        <location evidence="1">Membrane</location>
        <topology evidence="1">Multi-pass membrane protein</topology>
    </subcellularLocation>
</comment>
<dbReference type="InterPro" id="IPR001958">
    <property type="entry name" value="Tet-R_TetA/multi-R_MdtG-like"/>
</dbReference>
<dbReference type="OrthoDB" id="5086884at2759"/>
<feature type="transmembrane region" description="Helical" evidence="8">
    <location>
        <begin position="145"/>
        <end position="166"/>
    </location>
</feature>
<feature type="transmembrane region" description="Helical" evidence="8">
    <location>
        <begin position="336"/>
        <end position="353"/>
    </location>
</feature>
<evidence type="ECO:0000256" key="3">
    <source>
        <dbReference type="ARBA" id="ARBA00022448"/>
    </source>
</evidence>
<dbReference type="InterPro" id="IPR050930">
    <property type="entry name" value="MFS_Vesicular_Transporter"/>
</dbReference>
<keyword evidence="11" id="KW-1185">Reference proteome</keyword>
<dbReference type="Pfam" id="PF07690">
    <property type="entry name" value="MFS_1"/>
    <property type="match status" value="1"/>
</dbReference>
<evidence type="ECO:0000313" key="11">
    <source>
        <dbReference type="Proteomes" id="UP000269721"/>
    </source>
</evidence>
<dbReference type="CDD" id="cd17325">
    <property type="entry name" value="MFS_MdtG_SLC18_like"/>
    <property type="match status" value="1"/>
</dbReference>
<evidence type="ECO:0000256" key="5">
    <source>
        <dbReference type="ARBA" id="ARBA00022989"/>
    </source>
</evidence>
<dbReference type="Gene3D" id="1.20.1250.20">
    <property type="entry name" value="MFS general substrate transporter like domains"/>
    <property type="match status" value="2"/>
</dbReference>
<evidence type="ECO:0000256" key="7">
    <source>
        <dbReference type="SAM" id="MobiDB-lite"/>
    </source>
</evidence>
<feature type="transmembrane region" description="Helical" evidence="8">
    <location>
        <begin position="203"/>
        <end position="223"/>
    </location>
</feature>
<feature type="region of interest" description="Disordered" evidence="7">
    <location>
        <begin position="238"/>
        <end position="257"/>
    </location>
</feature>
<dbReference type="GO" id="GO:0016020">
    <property type="term" value="C:membrane"/>
    <property type="evidence" value="ECO:0007669"/>
    <property type="project" value="UniProtKB-SubCell"/>
</dbReference>
<feature type="transmembrane region" description="Helical" evidence="8">
    <location>
        <begin position="400"/>
        <end position="420"/>
    </location>
</feature>
<feature type="transmembrane region" description="Helical" evidence="8">
    <location>
        <begin position="265"/>
        <end position="288"/>
    </location>
</feature>
<feature type="transmembrane region" description="Helical" evidence="8">
    <location>
        <begin position="47"/>
        <end position="71"/>
    </location>
</feature>
<feature type="domain" description="Major facilitator superfamily (MFS) profile" evidence="9">
    <location>
        <begin position="48"/>
        <end position="452"/>
    </location>
</feature>
<sequence length="457" mass="48632">MSTSGTQDAIVQAQHPTYDSIPTTPPAPEKGEENTSLIYRWRVSQGAVIAVVALALFTDMVVYGAVIPVLPKLVTERLHLDRKFIGILLACYAAGLLLVTPVIGVLSDIYSNRKIPMLIGLGGLMMTTLLFAYGDTFWTLVMARMGQGISGGISWTIGFCMLADIFPASELGGVMGQALSANTLGFLVGPPLGGILFDWYGFTAPFLFCSALALIDLAGRLFIRPKVTSINYDAPEDTEERSPLISDHTRSASPSSSSRTNMIELLCDPQVLCTCTTIVLGATAFSGIEPTLPIYLEEVFGASPSTVGLLWIAIIVPNAVVGIYAGHASDKHGRKVVSAIGLLLFGLATPLLAYADNIILLVIALALFGATNAAVMTPALPEMAEFVHTRGGGAFAQAYALFNMSYSCGMLVGPIVGSFLVEMYGFKAQMLFFGAILVLFAPVVWWASRVQRNGVVA</sequence>
<keyword evidence="4 8" id="KW-0812">Transmembrane</keyword>
<feature type="transmembrane region" description="Helical" evidence="8">
    <location>
        <begin position="308"/>
        <end position="324"/>
    </location>
</feature>
<comment type="similarity">
    <text evidence="2">Belongs to the major facilitator superfamily. Vesicular transporter family.</text>
</comment>
<gene>
    <name evidence="10" type="ORF">BDK51DRAFT_27358</name>
</gene>
<dbReference type="EMBL" id="KZ996430">
    <property type="protein sequence ID" value="RKO88870.1"/>
    <property type="molecule type" value="Genomic_DNA"/>
</dbReference>
<dbReference type="PRINTS" id="PR01035">
    <property type="entry name" value="TCRTETA"/>
</dbReference>
<evidence type="ECO:0000313" key="10">
    <source>
        <dbReference type="EMBL" id="RKO88870.1"/>
    </source>
</evidence>
<evidence type="ECO:0000256" key="6">
    <source>
        <dbReference type="ARBA" id="ARBA00023136"/>
    </source>
</evidence>